<feature type="compositionally biased region" description="Polar residues" evidence="1">
    <location>
        <begin position="53"/>
        <end position="73"/>
    </location>
</feature>
<evidence type="ECO:0000313" key="3">
    <source>
        <dbReference type="Proteomes" id="UP000887458"/>
    </source>
</evidence>
<gene>
    <name evidence="2" type="ORF">DERP_013556</name>
</gene>
<dbReference type="Proteomes" id="UP000887458">
    <property type="component" value="Unassembled WGS sequence"/>
</dbReference>
<name>A0ABQ8J5F6_DERPT</name>
<comment type="caution">
    <text evidence="2">The sequence shown here is derived from an EMBL/GenBank/DDBJ whole genome shotgun (WGS) entry which is preliminary data.</text>
</comment>
<dbReference type="EMBL" id="NJHN03000073">
    <property type="protein sequence ID" value="KAH9417781.1"/>
    <property type="molecule type" value="Genomic_DNA"/>
</dbReference>
<reference evidence="2 3" key="2">
    <citation type="journal article" date="2022" name="Mol. Biol. Evol.">
        <title>Comparative Genomics Reveals Insights into the Divergent Evolution of Astigmatic Mites and Household Pest Adaptations.</title>
        <authorList>
            <person name="Xiong Q."/>
            <person name="Wan A.T."/>
            <person name="Liu X."/>
            <person name="Fung C.S."/>
            <person name="Xiao X."/>
            <person name="Malainual N."/>
            <person name="Hou J."/>
            <person name="Wang L."/>
            <person name="Wang M."/>
            <person name="Yang K.Y."/>
            <person name="Cui Y."/>
            <person name="Leung E.L."/>
            <person name="Nong W."/>
            <person name="Shin S.K."/>
            <person name="Au S.W."/>
            <person name="Jeong K.Y."/>
            <person name="Chew F.T."/>
            <person name="Hui J.H."/>
            <person name="Leung T.F."/>
            <person name="Tungtrongchitr A."/>
            <person name="Zhong N."/>
            <person name="Liu Z."/>
            <person name="Tsui S.K."/>
        </authorList>
    </citation>
    <scope>NUCLEOTIDE SEQUENCE [LARGE SCALE GENOMIC DNA]</scope>
    <source>
        <strain evidence="2">Derp</strain>
    </source>
</reference>
<protein>
    <submittedName>
        <fullName evidence="2">Uncharacterized protein</fullName>
    </submittedName>
</protein>
<keyword evidence="3" id="KW-1185">Reference proteome</keyword>
<organism evidence="2 3">
    <name type="scientific">Dermatophagoides pteronyssinus</name>
    <name type="common">European house dust mite</name>
    <dbReference type="NCBI Taxonomy" id="6956"/>
    <lineage>
        <taxon>Eukaryota</taxon>
        <taxon>Metazoa</taxon>
        <taxon>Ecdysozoa</taxon>
        <taxon>Arthropoda</taxon>
        <taxon>Chelicerata</taxon>
        <taxon>Arachnida</taxon>
        <taxon>Acari</taxon>
        <taxon>Acariformes</taxon>
        <taxon>Sarcoptiformes</taxon>
        <taxon>Astigmata</taxon>
        <taxon>Psoroptidia</taxon>
        <taxon>Analgoidea</taxon>
        <taxon>Pyroglyphidae</taxon>
        <taxon>Dermatophagoidinae</taxon>
        <taxon>Dermatophagoides</taxon>
    </lineage>
</organism>
<sequence>MFRYLYAEMFVTAAYLLNRWKKADGKSPFEKLFLKDQNIDHLRTIGYRRSSNESENIEPTSSSSISGRGNTQEAGLIVRDEHRPGNINQELEPKNRKTEYAINENAGKQLVDRVGSMFKTHDVSNVNDCIGLKIKDHGLHYVVSQVSSIGKLLADYGITKADRTKPRIFDHIDDNYETIRKKILLENQLVSIVWKYKYSLCCQLTIMIKNILDTGQRQTPIDIDISIVEMNSELNDLKRTKCLKLFIQN</sequence>
<proteinExistence type="predicted"/>
<reference evidence="2 3" key="1">
    <citation type="journal article" date="2018" name="J. Allergy Clin. Immunol.">
        <title>High-quality assembly of Dermatophagoides pteronyssinus genome and transcriptome reveals a wide range of novel allergens.</title>
        <authorList>
            <person name="Liu X.Y."/>
            <person name="Yang K.Y."/>
            <person name="Wang M.Q."/>
            <person name="Kwok J.S."/>
            <person name="Zeng X."/>
            <person name="Yang Z."/>
            <person name="Xiao X.J."/>
            <person name="Lau C.P."/>
            <person name="Li Y."/>
            <person name="Huang Z.M."/>
            <person name="Ba J.G."/>
            <person name="Yim A.K."/>
            <person name="Ouyang C.Y."/>
            <person name="Ngai S.M."/>
            <person name="Chan T.F."/>
            <person name="Leung E.L."/>
            <person name="Liu L."/>
            <person name="Liu Z.G."/>
            <person name="Tsui S.K."/>
        </authorList>
    </citation>
    <scope>NUCLEOTIDE SEQUENCE [LARGE SCALE GENOMIC DNA]</scope>
    <source>
        <strain evidence="2">Derp</strain>
    </source>
</reference>
<evidence type="ECO:0000313" key="2">
    <source>
        <dbReference type="EMBL" id="KAH9417781.1"/>
    </source>
</evidence>
<evidence type="ECO:0000256" key="1">
    <source>
        <dbReference type="SAM" id="MobiDB-lite"/>
    </source>
</evidence>
<accession>A0ABQ8J5F6</accession>
<feature type="region of interest" description="Disordered" evidence="1">
    <location>
        <begin position="50"/>
        <end position="89"/>
    </location>
</feature>